<keyword evidence="3" id="KW-1003">Cell membrane</keyword>
<reference evidence="11" key="1">
    <citation type="journal article" date="2019" name="Int. J. Syst. Evol. Microbiol.">
        <title>The Global Catalogue of Microorganisms (GCM) 10K type strain sequencing project: providing services to taxonomists for standard genome sequencing and annotation.</title>
        <authorList>
            <consortium name="The Broad Institute Genomics Platform"/>
            <consortium name="The Broad Institute Genome Sequencing Center for Infectious Disease"/>
            <person name="Wu L."/>
            <person name="Ma J."/>
        </authorList>
    </citation>
    <scope>NUCLEOTIDE SEQUENCE [LARGE SCALE GENOMIC DNA]</scope>
    <source>
        <strain evidence="11">JCM 17738</strain>
    </source>
</reference>
<dbReference type="PANTHER" id="PTHR42709:SF6">
    <property type="entry name" value="UNDECAPRENYL PHOSPHATE TRANSPORTER A"/>
    <property type="match status" value="1"/>
</dbReference>
<keyword evidence="6 8" id="KW-0472">Membrane</keyword>
<organism evidence="10 11">
    <name type="scientific">Ornithinibacter aureus</name>
    <dbReference type="NCBI Taxonomy" id="622664"/>
    <lineage>
        <taxon>Bacteria</taxon>
        <taxon>Bacillati</taxon>
        <taxon>Actinomycetota</taxon>
        <taxon>Actinomycetes</taxon>
        <taxon>Micrococcales</taxon>
        <taxon>Intrasporangiaceae</taxon>
        <taxon>Ornithinibacter</taxon>
    </lineage>
</organism>
<evidence type="ECO:0000256" key="2">
    <source>
        <dbReference type="ARBA" id="ARBA00010792"/>
    </source>
</evidence>
<dbReference type="InterPro" id="IPR032816">
    <property type="entry name" value="VTT_dom"/>
</dbReference>
<comment type="subcellular location">
    <subcellularLocation>
        <location evidence="1">Cell membrane</location>
        <topology evidence="1">Multi-pass membrane protein</topology>
    </subcellularLocation>
</comment>
<evidence type="ECO:0000256" key="5">
    <source>
        <dbReference type="ARBA" id="ARBA00022989"/>
    </source>
</evidence>
<accession>A0ABP8JNZ9</accession>
<feature type="transmembrane region" description="Helical" evidence="8">
    <location>
        <begin position="54"/>
        <end position="74"/>
    </location>
</feature>
<dbReference type="Proteomes" id="UP001500390">
    <property type="component" value="Unassembled WGS sequence"/>
</dbReference>
<proteinExistence type="inferred from homology"/>
<evidence type="ECO:0000256" key="1">
    <source>
        <dbReference type="ARBA" id="ARBA00004651"/>
    </source>
</evidence>
<evidence type="ECO:0000256" key="7">
    <source>
        <dbReference type="SAM" id="MobiDB-lite"/>
    </source>
</evidence>
<dbReference type="RefSeq" id="WP_159903555.1">
    <property type="nucleotide sequence ID" value="NZ_BAABFX010000023.1"/>
</dbReference>
<feature type="compositionally biased region" description="Basic and acidic residues" evidence="7">
    <location>
        <begin position="214"/>
        <end position="227"/>
    </location>
</feature>
<dbReference type="Pfam" id="PF09335">
    <property type="entry name" value="VTT_dom"/>
    <property type="match status" value="1"/>
</dbReference>
<comment type="caution">
    <text evidence="10">The sequence shown here is derived from an EMBL/GenBank/DDBJ whole genome shotgun (WGS) entry which is preliminary data.</text>
</comment>
<feature type="transmembrane region" description="Helical" evidence="8">
    <location>
        <begin position="142"/>
        <end position="162"/>
    </location>
</feature>
<dbReference type="PANTHER" id="PTHR42709">
    <property type="entry name" value="ALKALINE PHOSPHATASE LIKE PROTEIN"/>
    <property type="match status" value="1"/>
</dbReference>
<evidence type="ECO:0000256" key="8">
    <source>
        <dbReference type="SAM" id="Phobius"/>
    </source>
</evidence>
<keyword evidence="5 8" id="KW-1133">Transmembrane helix</keyword>
<dbReference type="InterPro" id="IPR051311">
    <property type="entry name" value="DedA_domain"/>
</dbReference>
<evidence type="ECO:0000256" key="6">
    <source>
        <dbReference type="ARBA" id="ARBA00023136"/>
    </source>
</evidence>
<evidence type="ECO:0000313" key="11">
    <source>
        <dbReference type="Proteomes" id="UP001500390"/>
    </source>
</evidence>
<evidence type="ECO:0000259" key="9">
    <source>
        <dbReference type="Pfam" id="PF09335"/>
    </source>
</evidence>
<dbReference type="EMBL" id="BAABFX010000023">
    <property type="protein sequence ID" value="GAA4393772.1"/>
    <property type="molecule type" value="Genomic_DNA"/>
</dbReference>
<comment type="similarity">
    <text evidence="2">Belongs to the DedA family.</text>
</comment>
<feature type="domain" description="VTT" evidence="9">
    <location>
        <begin position="33"/>
        <end position="163"/>
    </location>
</feature>
<feature type="region of interest" description="Disordered" evidence="7">
    <location>
        <begin position="206"/>
        <end position="227"/>
    </location>
</feature>
<evidence type="ECO:0000256" key="4">
    <source>
        <dbReference type="ARBA" id="ARBA00022692"/>
    </source>
</evidence>
<feature type="transmembrane region" description="Helical" evidence="8">
    <location>
        <begin position="174"/>
        <end position="195"/>
    </location>
</feature>
<sequence>MQAVTEPVIDLIESVGELGVGALLALETVLPPIPSEVILPFAGYAAATGRLDPVLAWAAATVGSVVGAFILYGLGRALGYERLLDLSRRRWFFLLSTADLNRGHRFFAKHGRAVVFFGRFIPLVRSVVSVPAGIERMPAPRFAALTAAGSGIWNALFIAAGYQLGENYAVIEQWIAPVSTAVVVSLAAALVWLVVRRRRAVDGAFSDAGDGDGSTERAANEFELTSR</sequence>
<protein>
    <recommendedName>
        <fullName evidence="9">VTT domain-containing protein</fullName>
    </recommendedName>
</protein>
<name>A0ABP8JNZ9_9MICO</name>
<evidence type="ECO:0000256" key="3">
    <source>
        <dbReference type="ARBA" id="ARBA00022475"/>
    </source>
</evidence>
<keyword evidence="11" id="KW-1185">Reference proteome</keyword>
<gene>
    <name evidence="10" type="ORF">GCM10023153_14080</name>
</gene>
<keyword evidence="4 8" id="KW-0812">Transmembrane</keyword>
<evidence type="ECO:0000313" key="10">
    <source>
        <dbReference type="EMBL" id="GAA4393772.1"/>
    </source>
</evidence>